<dbReference type="GO" id="GO:0006355">
    <property type="term" value="P:regulation of DNA-templated transcription"/>
    <property type="evidence" value="ECO:0007669"/>
    <property type="project" value="InterPro"/>
</dbReference>
<dbReference type="InterPro" id="IPR011006">
    <property type="entry name" value="CheY-like_superfamily"/>
</dbReference>
<dbReference type="GO" id="GO:0000156">
    <property type="term" value="F:phosphorelay response regulator activity"/>
    <property type="evidence" value="ECO:0007669"/>
    <property type="project" value="TreeGrafter"/>
</dbReference>
<dbReference type="PANTHER" id="PTHR48111:SF36">
    <property type="entry name" value="TRANSCRIPTIONAL REGULATORY PROTEIN CUTR"/>
    <property type="match status" value="1"/>
</dbReference>
<evidence type="ECO:0000259" key="4">
    <source>
        <dbReference type="PROSITE" id="PS50110"/>
    </source>
</evidence>
<evidence type="ECO:0000256" key="2">
    <source>
        <dbReference type="PROSITE-ProRule" id="PRU00169"/>
    </source>
</evidence>
<sequence>MRIAVVEDNEAVAKAVSFLLTDEGHAVDEYPDGAEAMGPLLADPPDLIILDINLPGASGLDVLTRLRRSGQDCPVLLLTARADTEDRVDGLDAGADDYLTKPFEMSELAARVRALLRRRHASLTATLVVGPLTFDVSAREVLNGQERLNMTRREVALFEALALAQGRLVSKERLLEHIYGTGADVETSAIEVHVSRLRKRLEGLSISIRTVRGFGYLMEADG</sequence>
<feature type="domain" description="Response regulatory" evidence="4">
    <location>
        <begin position="2"/>
        <end position="116"/>
    </location>
</feature>
<evidence type="ECO:0000256" key="3">
    <source>
        <dbReference type="PROSITE-ProRule" id="PRU01091"/>
    </source>
</evidence>
<dbReference type="PROSITE" id="PS50110">
    <property type="entry name" value="RESPONSE_REGULATORY"/>
    <property type="match status" value="1"/>
</dbReference>
<feature type="DNA-binding region" description="OmpR/PhoB-type" evidence="3">
    <location>
        <begin position="124"/>
        <end position="220"/>
    </location>
</feature>
<dbReference type="InterPro" id="IPR001867">
    <property type="entry name" value="OmpR/PhoB-type_DNA-bd"/>
</dbReference>
<dbReference type="SMART" id="SM00862">
    <property type="entry name" value="Trans_reg_C"/>
    <property type="match status" value="1"/>
</dbReference>
<feature type="domain" description="OmpR/PhoB-type" evidence="5">
    <location>
        <begin position="124"/>
        <end position="220"/>
    </location>
</feature>
<dbReference type="Pfam" id="PF00486">
    <property type="entry name" value="Trans_reg_C"/>
    <property type="match status" value="1"/>
</dbReference>
<dbReference type="PANTHER" id="PTHR48111">
    <property type="entry name" value="REGULATOR OF RPOS"/>
    <property type="match status" value="1"/>
</dbReference>
<evidence type="ECO:0000313" key="7">
    <source>
        <dbReference type="Proteomes" id="UP000243978"/>
    </source>
</evidence>
<keyword evidence="2" id="KW-0597">Phosphoprotein</keyword>
<protein>
    <submittedName>
        <fullName evidence="6">Two-component system OmpR family response regulator</fullName>
    </submittedName>
</protein>
<dbReference type="InterPro" id="IPR001789">
    <property type="entry name" value="Sig_transdc_resp-reg_receiver"/>
</dbReference>
<dbReference type="SMART" id="SM00448">
    <property type="entry name" value="REC"/>
    <property type="match status" value="1"/>
</dbReference>
<dbReference type="Pfam" id="PF00072">
    <property type="entry name" value="Response_reg"/>
    <property type="match status" value="1"/>
</dbReference>
<dbReference type="InterPro" id="IPR036388">
    <property type="entry name" value="WH-like_DNA-bd_sf"/>
</dbReference>
<dbReference type="OrthoDB" id="9802426at2"/>
<keyword evidence="7" id="KW-1185">Reference proteome</keyword>
<dbReference type="GO" id="GO:0032993">
    <property type="term" value="C:protein-DNA complex"/>
    <property type="evidence" value="ECO:0007669"/>
    <property type="project" value="TreeGrafter"/>
</dbReference>
<keyword evidence="1 3" id="KW-0238">DNA-binding</keyword>
<dbReference type="CDD" id="cd17574">
    <property type="entry name" value="REC_OmpR"/>
    <property type="match status" value="1"/>
</dbReference>
<dbReference type="EMBL" id="QBKS01000003">
    <property type="protein sequence ID" value="PTX53869.1"/>
    <property type="molecule type" value="Genomic_DNA"/>
</dbReference>
<dbReference type="AlphaFoldDB" id="A0A2T6BCT9"/>
<dbReference type="PROSITE" id="PS51755">
    <property type="entry name" value="OMPR_PHOB"/>
    <property type="match status" value="1"/>
</dbReference>
<evidence type="ECO:0000256" key="1">
    <source>
        <dbReference type="ARBA" id="ARBA00023125"/>
    </source>
</evidence>
<name>A0A2T6BCT9_9RHOB</name>
<feature type="modified residue" description="4-aspartylphosphate" evidence="2">
    <location>
        <position position="51"/>
    </location>
</feature>
<organism evidence="6 7">
    <name type="scientific">Litoreibacter ponti</name>
    <dbReference type="NCBI Taxonomy" id="1510457"/>
    <lineage>
        <taxon>Bacteria</taxon>
        <taxon>Pseudomonadati</taxon>
        <taxon>Pseudomonadota</taxon>
        <taxon>Alphaproteobacteria</taxon>
        <taxon>Rhodobacterales</taxon>
        <taxon>Roseobacteraceae</taxon>
        <taxon>Litoreibacter</taxon>
    </lineage>
</organism>
<dbReference type="RefSeq" id="WP_107847589.1">
    <property type="nucleotide sequence ID" value="NZ_QBKS01000003.1"/>
</dbReference>
<dbReference type="CDD" id="cd00383">
    <property type="entry name" value="trans_reg_C"/>
    <property type="match status" value="1"/>
</dbReference>
<dbReference type="Proteomes" id="UP000243978">
    <property type="component" value="Unassembled WGS sequence"/>
</dbReference>
<proteinExistence type="predicted"/>
<dbReference type="GO" id="GO:0005829">
    <property type="term" value="C:cytosol"/>
    <property type="evidence" value="ECO:0007669"/>
    <property type="project" value="TreeGrafter"/>
</dbReference>
<dbReference type="SUPFAM" id="SSF52172">
    <property type="entry name" value="CheY-like"/>
    <property type="match status" value="1"/>
</dbReference>
<comment type="caution">
    <text evidence="6">The sequence shown here is derived from an EMBL/GenBank/DDBJ whole genome shotgun (WGS) entry which is preliminary data.</text>
</comment>
<dbReference type="Gene3D" id="6.10.250.690">
    <property type="match status" value="1"/>
</dbReference>
<dbReference type="Gene3D" id="3.40.50.2300">
    <property type="match status" value="1"/>
</dbReference>
<accession>A0A2T6BCT9</accession>
<dbReference type="InterPro" id="IPR039420">
    <property type="entry name" value="WalR-like"/>
</dbReference>
<reference evidence="6 7" key="1">
    <citation type="submission" date="2018-04" db="EMBL/GenBank/DDBJ databases">
        <title>Genomic Encyclopedia of Archaeal and Bacterial Type Strains, Phase II (KMG-II): from individual species to whole genera.</title>
        <authorList>
            <person name="Goeker M."/>
        </authorList>
    </citation>
    <scope>NUCLEOTIDE SEQUENCE [LARGE SCALE GENOMIC DNA]</scope>
    <source>
        <strain evidence="6 7">DSM 100977</strain>
    </source>
</reference>
<evidence type="ECO:0000313" key="6">
    <source>
        <dbReference type="EMBL" id="PTX53869.1"/>
    </source>
</evidence>
<dbReference type="Gene3D" id="1.10.10.10">
    <property type="entry name" value="Winged helix-like DNA-binding domain superfamily/Winged helix DNA-binding domain"/>
    <property type="match status" value="1"/>
</dbReference>
<evidence type="ECO:0000259" key="5">
    <source>
        <dbReference type="PROSITE" id="PS51755"/>
    </source>
</evidence>
<dbReference type="GO" id="GO:0000976">
    <property type="term" value="F:transcription cis-regulatory region binding"/>
    <property type="evidence" value="ECO:0007669"/>
    <property type="project" value="TreeGrafter"/>
</dbReference>
<gene>
    <name evidence="6" type="ORF">C8N43_3912</name>
</gene>